<dbReference type="SMART" id="SM00338">
    <property type="entry name" value="BRLZ"/>
    <property type="match status" value="1"/>
</dbReference>
<evidence type="ECO:0000313" key="10">
    <source>
        <dbReference type="Proteomes" id="UP000037510"/>
    </source>
</evidence>
<proteinExistence type="predicted"/>
<keyword evidence="2" id="KW-0805">Transcription regulation</keyword>
<reference evidence="9 10" key="1">
    <citation type="journal article" date="2015" name="Genome Biol. Evol.">
        <title>The genome of winter moth (Operophtera brumata) provides a genomic perspective on sexual dimorphism and phenology.</title>
        <authorList>
            <person name="Derks M.F."/>
            <person name="Smit S."/>
            <person name="Salis L."/>
            <person name="Schijlen E."/>
            <person name="Bossers A."/>
            <person name="Mateman C."/>
            <person name="Pijl A.S."/>
            <person name="de Ridder D."/>
            <person name="Groenen M.A."/>
            <person name="Visser M.E."/>
            <person name="Megens H.J."/>
        </authorList>
    </citation>
    <scope>NUCLEOTIDE SEQUENCE [LARGE SCALE GENOMIC DNA]</scope>
    <source>
        <strain evidence="9">WM2013NL</strain>
        <tissue evidence="9">Head and thorax</tissue>
    </source>
</reference>
<dbReference type="Pfam" id="PF00170">
    <property type="entry name" value="bZIP_1"/>
    <property type="match status" value="1"/>
</dbReference>
<protein>
    <recommendedName>
        <fullName evidence="6">X-box-binding protein 1</fullName>
    </recommendedName>
</protein>
<feature type="region of interest" description="Disordered" evidence="7">
    <location>
        <begin position="1"/>
        <end position="21"/>
    </location>
</feature>
<feature type="compositionally biased region" description="Low complexity" evidence="7">
    <location>
        <begin position="60"/>
        <end position="73"/>
    </location>
</feature>
<dbReference type="CDD" id="cd14691">
    <property type="entry name" value="bZIP_XBP1"/>
    <property type="match status" value="1"/>
</dbReference>
<dbReference type="AlphaFoldDB" id="A0A0L7KRW9"/>
<dbReference type="STRING" id="104452.A0A0L7KRW9"/>
<feature type="domain" description="BZIP" evidence="8">
    <location>
        <begin position="1"/>
        <end position="56"/>
    </location>
</feature>
<dbReference type="GO" id="GO:0005634">
    <property type="term" value="C:nucleus"/>
    <property type="evidence" value="ECO:0007669"/>
    <property type="project" value="TreeGrafter"/>
</dbReference>
<keyword evidence="5" id="KW-0539">Nucleus</keyword>
<keyword evidence="4" id="KW-0804">Transcription</keyword>
<dbReference type="GO" id="GO:0000981">
    <property type="term" value="F:DNA-binding transcription factor activity, RNA polymerase II-specific"/>
    <property type="evidence" value="ECO:0007669"/>
    <property type="project" value="TreeGrafter"/>
</dbReference>
<feature type="region of interest" description="Disordered" evidence="7">
    <location>
        <begin position="60"/>
        <end position="83"/>
    </location>
</feature>
<accession>A0A0L7KRW9</accession>
<dbReference type="GO" id="GO:0000977">
    <property type="term" value="F:RNA polymerase II transcription regulatory region sequence-specific DNA binding"/>
    <property type="evidence" value="ECO:0007669"/>
    <property type="project" value="TreeGrafter"/>
</dbReference>
<dbReference type="InterPro" id="IPR004827">
    <property type="entry name" value="bZIP"/>
</dbReference>
<name>A0A0L7KRW9_OPEBR</name>
<dbReference type="SUPFAM" id="SSF57959">
    <property type="entry name" value="Leucine zipper domain"/>
    <property type="match status" value="1"/>
</dbReference>
<organism evidence="9 10">
    <name type="scientific">Operophtera brumata</name>
    <name type="common">Winter moth</name>
    <name type="synonym">Phalaena brumata</name>
    <dbReference type="NCBI Taxonomy" id="104452"/>
    <lineage>
        <taxon>Eukaryota</taxon>
        <taxon>Metazoa</taxon>
        <taxon>Ecdysozoa</taxon>
        <taxon>Arthropoda</taxon>
        <taxon>Hexapoda</taxon>
        <taxon>Insecta</taxon>
        <taxon>Pterygota</taxon>
        <taxon>Neoptera</taxon>
        <taxon>Endopterygota</taxon>
        <taxon>Lepidoptera</taxon>
        <taxon>Glossata</taxon>
        <taxon>Ditrysia</taxon>
        <taxon>Geometroidea</taxon>
        <taxon>Geometridae</taxon>
        <taxon>Larentiinae</taxon>
        <taxon>Operophtera</taxon>
    </lineage>
</organism>
<evidence type="ECO:0000256" key="5">
    <source>
        <dbReference type="ARBA" id="ARBA00023242"/>
    </source>
</evidence>
<keyword evidence="10" id="KW-1185">Reference proteome</keyword>
<evidence type="ECO:0000256" key="2">
    <source>
        <dbReference type="ARBA" id="ARBA00023015"/>
    </source>
</evidence>
<dbReference type="EMBL" id="JTDY01006401">
    <property type="protein sequence ID" value="KOB66042.1"/>
    <property type="molecule type" value="Genomic_DNA"/>
</dbReference>
<keyword evidence="3" id="KW-0238">DNA-binding</keyword>
<dbReference type="Proteomes" id="UP000037510">
    <property type="component" value="Unassembled WGS sequence"/>
</dbReference>
<sequence length="340" mass="37505">MKNRVAAQTSRDRKKAKMDEMEARIDGLEERNEKLMNEVESLKALNERLLSENCQLRSEAAARTAAEAPGPAESPQQKDGPPPAIRAARLLVAMILLSQTSSRTSSLKSISTPFISSQTPSSKRLMQELQERLRIDETGNPGPNRHPHCYLAMPSADEQGRDSRECPKGAEVVGPAAEQLEPNESRILDIKHDVHRILTQHSYAHPYNPDVIISAPEEKEDNDKGDIFYASCDEDNDCVTVEVPCEDIVEEVTPITVETDFKSLTNNCSGITLECDMKMLSPMSLSPESIEENLLGLSPSQSLSSDLGYESLASPLSEPDSLDLSDFWCESFSELFPGLA</sequence>
<dbReference type="PANTHER" id="PTHR46542:SF1">
    <property type="entry name" value="X-BOX BINDING PROTEIN 1"/>
    <property type="match status" value="1"/>
</dbReference>
<evidence type="ECO:0000259" key="8">
    <source>
        <dbReference type="PROSITE" id="PS50217"/>
    </source>
</evidence>
<evidence type="ECO:0000313" key="9">
    <source>
        <dbReference type="EMBL" id="KOB66042.1"/>
    </source>
</evidence>
<dbReference type="InterPro" id="IPR052470">
    <property type="entry name" value="ER_Stress-Reg_TF"/>
</dbReference>
<evidence type="ECO:0000256" key="6">
    <source>
        <dbReference type="ARBA" id="ARBA00040165"/>
    </source>
</evidence>
<comment type="caution">
    <text evidence="9">The sequence shown here is derived from an EMBL/GenBank/DDBJ whole genome shotgun (WGS) entry which is preliminary data.</text>
</comment>
<keyword evidence="1" id="KW-0832">Ubl conjugation</keyword>
<evidence type="ECO:0000256" key="4">
    <source>
        <dbReference type="ARBA" id="ARBA00023163"/>
    </source>
</evidence>
<evidence type="ECO:0000256" key="7">
    <source>
        <dbReference type="SAM" id="MobiDB-lite"/>
    </source>
</evidence>
<gene>
    <name evidence="9" type="ORF">OBRU01_21869</name>
</gene>
<dbReference type="InterPro" id="IPR046347">
    <property type="entry name" value="bZIP_sf"/>
</dbReference>
<dbReference type="PANTHER" id="PTHR46542">
    <property type="entry name" value="X-BOX BINDING PROTEIN 1"/>
    <property type="match status" value="1"/>
</dbReference>
<dbReference type="Gene3D" id="1.20.5.170">
    <property type="match status" value="1"/>
</dbReference>
<dbReference type="PROSITE" id="PS50217">
    <property type="entry name" value="BZIP"/>
    <property type="match status" value="1"/>
</dbReference>
<evidence type="ECO:0000256" key="3">
    <source>
        <dbReference type="ARBA" id="ARBA00023125"/>
    </source>
</evidence>
<evidence type="ECO:0000256" key="1">
    <source>
        <dbReference type="ARBA" id="ARBA00022843"/>
    </source>
</evidence>